<feature type="region of interest" description="Disordered" evidence="1">
    <location>
        <begin position="162"/>
        <end position="197"/>
    </location>
</feature>
<proteinExistence type="predicted"/>
<evidence type="ECO:0000256" key="1">
    <source>
        <dbReference type="SAM" id="MobiDB-lite"/>
    </source>
</evidence>
<name>K1X038_MARBU</name>
<evidence type="ECO:0000313" key="2">
    <source>
        <dbReference type="EMBL" id="EKD18332.1"/>
    </source>
</evidence>
<protein>
    <submittedName>
        <fullName evidence="2">Uncharacterized protein</fullName>
    </submittedName>
</protein>
<accession>K1X038</accession>
<dbReference type="AlphaFoldDB" id="K1X038"/>
<keyword evidence="3" id="KW-1185">Reference proteome</keyword>
<dbReference type="KEGG" id="mbe:MBM_03325"/>
<dbReference type="Proteomes" id="UP000006753">
    <property type="component" value="Unassembled WGS sequence"/>
</dbReference>
<dbReference type="EMBL" id="JH921433">
    <property type="protein sequence ID" value="EKD18332.1"/>
    <property type="molecule type" value="Genomic_DNA"/>
</dbReference>
<dbReference type="InParanoid" id="K1X038"/>
<feature type="region of interest" description="Disordered" evidence="1">
    <location>
        <begin position="221"/>
        <end position="241"/>
    </location>
</feature>
<sequence>MLRCQPCEIQATAARPRQAHPLNLRTTLGPWLALIWSGCTGGRPGIQPVPRYGNQAYSDQDERSDQRAFRSAPRKAQRFGFFRPGLTMVDICCYPAARTGVVAGDRSADITFPPVGAATPAQGCNQLSCSASIHSSSLKAPDMDAGILSARPVDCAHHRAPVLGAGTRLEHSRPTGSPGASLDRDSRKSIKGPPRLSRYIIRRAEGPIIASQQDDRTLVVPYQTSGHGPIDDLSPLQVGRR</sequence>
<dbReference type="HOGENOM" id="CLU_1151989_0_0_1"/>
<evidence type="ECO:0000313" key="3">
    <source>
        <dbReference type="Proteomes" id="UP000006753"/>
    </source>
</evidence>
<gene>
    <name evidence="2" type="ORF">MBM_03325</name>
</gene>
<reference evidence="2 3" key="1">
    <citation type="journal article" date="2012" name="BMC Genomics">
        <title>Sequencing the genome of Marssonina brunnea reveals fungus-poplar co-evolution.</title>
        <authorList>
            <person name="Zhu S."/>
            <person name="Cao Y.-Z."/>
            <person name="Jiang C."/>
            <person name="Tan B.-Y."/>
            <person name="Wang Z."/>
            <person name="Feng S."/>
            <person name="Zhang L."/>
            <person name="Su X.-H."/>
            <person name="Brejova B."/>
            <person name="Vinar T."/>
            <person name="Xu M."/>
            <person name="Wang M.-X."/>
            <person name="Zhang S.-G."/>
            <person name="Huang M.-R."/>
            <person name="Wu R."/>
            <person name="Zhou Y."/>
        </authorList>
    </citation>
    <scope>NUCLEOTIDE SEQUENCE [LARGE SCALE GENOMIC DNA]</scope>
    <source>
        <strain evidence="2 3">MB_m1</strain>
    </source>
</reference>
<organism evidence="2 3">
    <name type="scientific">Marssonina brunnea f. sp. multigermtubi (strain MB_m1)</name>
    <name type="common">Marssonina leaf spot fungus</name>
    <dbReference type="NCBI Taxonomy" id="1072389"/>
    <lineage>
        <taxon>Eukaryota</taxon>
        <taxon>Fungi</taxon>
        <taxon>Dikarya</taxon>
        <taxon>Ascomycota</taxon>
        <taxon>Pezizomycotina</taxon>
        <taxon>Leotiomycetes</taxon>
        <taxon>Helotiales</taxon>
        <taxon>Drepanopezizaceae</taxon>
        <taxon>Drepanopeziza</taxon>
    </lineage>
</organism>